<sequence>MKQKVYGAYNMTEWEILLPVAGRIMKIPFSGGTISGTGVRPASFTTQNEIIQFALENSLHFKSGRVQLINEIEIKEPKAESEETQGTSSTDNEDVTDKDNFTEVEVGSLEEAVDYLVSNFDDANKQQLRSKKAANAFAETKGIRFVGL</sequence>
<dbReference type="RefSeq" id="WP_099837037.1">
    <property type="nucleotide sequence ID" value="NZ_PEKN01000002.1"/>
</dbReference>
<reference evidence="2 3" key="1">
    <citation type="submission" date="2017-11" db="EMBL/GenBank/DDBJ databases">
        <title>Genome sequencing of Prevotella intermedia KCOM 1653.</title>
        <authorList>
            <person name="Kook J.-K."/>
            <person name="Park S.-N."/>
            <person name="Lim Y.K."/>
        </authorList>
    </citation>
    <scope>NUCLEOTIDE SEQUENCE [LARGE SCALE GENOMIC DNA]</scope>
    <source>
        <strain evidence="2 3">KCOM 1653</strain>
    </source>
</reference>
<evidence type="ECO:0000313" key="2">
    <source>
        <dbReference type="EMBL" id="PIK19766.1"/>
    </source>
</evidence>
<feature type="region of interest" description="Disordered" evidence="1">
    <location>
        <begin position="73"/>
        <end position="99"/>
    </location>
</feature>
<dbReference type="AlphaFoldDB" id="A0A2G8I897"/>
<accession>A0A2G8I897</accession>
<dbReference type="EMBL" id="PEKN01000002">
    <property type="protein sequence ID" value="PIK19766.1"/>
    <property type="molecule type" value="Genomic_DNA"/>
</dbReference>
<comment type="caution">
    <text evidence="2">The sequence shown here is derived from an EMBL/GenBank/DDBJ whole genome shotgun (WGS) entry which is preliminary data.</text>
</comment>
<protein>
    <submittedName>
        <fullName evidence="2">Uncharacterized protein</fullName>
    </submittedName>
</protein>
<evidence type="ECO:0000313" key="3">
    <source>
        <dbReference type="Proteomes" id="UP000230046"/>
    </source>
</evidence>
<name>A0A2G8I897_PREIN</name>
<organism evidence="2 3">
    <name type="scientific">Prevotella intermedia</name>
    <dbReference type="NCBI Taxonomy" id="28131"/>
    <lineage>
        <taxon>Bacteria</taxon>
        <taxon>Pseudomonadati</taxon>
        <taxon>Bacteroidota</taxon>
        <taxon>Bacteroidia</taxon>
        <taxon>Bacteroidales</taxon>
        <taxon>Prevotellaceae</taxon>
        <taxon>Prevotella</taxon>
    </lineage>
</organism>
<evidence type="ECO:0000256" key="1">
    <source>
        <dbReference type="SAM" id="MobiDB-lite"/>
    </source>
</evidence>
<gene>
    <name evidence="2" type="ORF">CTI18_12935</name>
</gene>
<dbReference type="Proteomes" id="UP000230046">
    <property type="component" value="Unassembled WGS sequence"/>
</dbReference>
<proteinExistence type="predicted"/>